<reference evidence="1" key="1">
    <citation type="submission" date="2024-04" db="EMBL/GenBank/DDBJ databases">
        <authorList>
            <consortium name="Molecular Ecology Group"/>
        </authorList>
    </citation>
    <scope>NUCLEOTIDE SEQUENCE</scope>
</reference>
<keyword evidence="2" id="KW-1185">Reference proteome</keyword>
<evidence type="ECO:0000313" key="1">
    <source>
        <dbReference type="EMBL" id="CAL1674875.1"/>
    </source>
</evidence>
<protein>
    <submittedName>
        <fullName evidence="1">Uncharacterized protein</fullName>
    </submittedName>
</protein>
<name>A0AAV2N6D6_9HYME</name>
<dbReference type="AlphaFoldDB" id="A0AAV2N6D6"/>
<sequence>MAGVNPAGPLRFHYLIKHHSTLNRANTRRSGVGTCIHFSASYKSAYTLGFRTSFEGPNYTAYKILREHLLSGVATGVEKRERDRRRVGEIENTSA</sequence>
<gene>
    <name evidence="1" type="ORF">LPLAT_LOCUS1403</name>
</gene>
<dbReference type="EMBL" id="OZ034833">
    <property type="protein sequence ID" value="CAL1674875.1"/>
    <property type="molecule type" value="Genomic_DNA"/>
</dbReference>
<accession>A0AAV2N6D6</accession>
<evidence type="ECO:0000313" key="2">
    <source>
        <dbReference type="Proteomes" id="UP001497644"/>
    </source>
</evidence>
<proteinExistence type="predicted"/>
<dbReference type="Proteomes" id="UP001497644">
    <property type="component" value="Chromosome 10"/>
</dbReference>
<organism evidence="1 2">
    <name type="scientific">Lasius platythorax</name>
    <dbReference type="NCBI Taxonomy" id="488582"/>
    <lineage>
        <taxon>Eukaryota</taxon>
        <taxon>Metazoa</taxon>
        <taxon>Ecdysozoa</taxon>
        <taxon>Arthropoda</taxon>
        <taxon>Hexapoda</taxon>
        <taxon>Insecta</taxon>
        <taxon>Pterygota</taxon>
        <taxon>Neoptera</taxon>
        <taxon>Endopterygota</taxon>
        <taxon>Hymenoptera</taxon>
        <taxon>Apocrita</taxon>
        <taxon>Aculeata</taxon>
        <taxon>Formicoidea</taxon>
        <taxon>Formicidae</taxon>
        <taxon>Formicinae</taxon>
        <taxon>Lasius</taxon>
        <taxon>Lasius</taxon>
    </lineage>
</organism>